<accession>A0A446BDN9</accession>
<proteinExistence type="predicted"/>
<name>A0A446BDN9_9PEZI</name>
<sequence length="13" mass="1464">MLIGDFNAYHLIG</sequence>
<gene>
    <name evidence="1" type="ORF">TT172_LOCUS3069</name>
</gene>
<evidence type="ECO:0000313" key="1">
    <source>
        <dbReference type="EMBL" id="SPQ20650.1"/>
    </source>
</evidence>
<dbReference type="EMBL" id="OUUZ01000005">
    <property type="protein sequence ID" value="SPQ20650.1"/>
    <property type="molecule type" value="Genomic_DNA"/>
</dbReference>
<reference evidence="1 2" key="1">
    <citation type="submission" date="2018-04" db="EMBL/GenBank/DDBJ databases">
        <authorList>
            <person name="Huttner S."/>
            <person name="Dainat J."/>
        </authorList>
    </citation>
    <scope>NUCLEOTIDE SEQUENCE [LARGE SCALE GENOMIC DNA]</scope>
</reference>
<protein>
    <submittedName>
        <fullName evidence="1">81b28838-9e5f-4e18-8851-f90517a49573</fullName>
    </submittedName>
</protein>
<organism evidence="1 2">
    <name type="scientific">Thermothielavioides terrestris</name>
    <dbReference type="NCBI Taxonomy" id="2587410"/>
    <lineage>
        <taxon>Eukaryota</taxon>
        <taxon>Fungi</taxon>
        <taxon>Dikarya</taxon>
        <taxon>Ascomycota</taxon>
        <taxon>Pezizomycotina</taxon>
        <taxon>Sordariomycetes</taxon>
        <taxon>Sordariomycetidae</taxon>
        <taxon>Sordariales</taxon>
        <taxon>Chaetomiaceae</taxon>
        <taxon>Thermothielavioides</taxon>
    </lineage>
</organism>
<evidence type="ECO:0000313" key="2">
    <source>
        <dbReference type="Proteomes" id="UP000289323"/>
    </source>
</evidence>
<dbReference type="Proteomes" id="UP000289323">
    <property type="component" value="Unassembled WGS sequence"/>
</dbReference>